<keyword evidence="1" id="KW-0813">Transport</keyword>
<dbReference type="Pfam" id="PF05266">
    <property type="entry name" value="DUF724"/>
    <property type="match status" value="1"/>
</dbReference>
<keyword evidence="4" id="KW-1185">Reference proteome</keyword>
<proteinExistence type="predicted"/>
<organism evidence="3 4">
    <name type="scientific">Heracleum sosnowskyi</name>
    <dbReference type="NCBI Taxonomy" id="360622"/>
    <lineage>
        <taxon>Eukaryota</taxon>
        <taxon>Viridiplantae</taxon>
        <taxon>Streptophyta</taxon>
        <taxon>Embryophyta</taxon>
        <taxon>Tracheophyta</taxon>
        <taxon>Spermatophyta</taxon>
        <taxon>Magnoliopsida</taxon>
        <taxon>eudicotyledons</taxon>
        <taxon>Gunneridae</taxon>
        <taxon>Pentapetalae</taxon>
        <taxon>asterids</taxon>
        <taxon>campanulids</taxon>
        <taxon>Apiales</taxon>
        <taxon>Apiaceae</taxon>
        <taxon>Apioideae</taxon>
        <taxon>apioid superclade</taxon>
        <taxon>Tordylieae</taxon>
        <taxon>Tordyliinae</taxon>
        <taxon>Heracleum</taxon>
    </lineage>
</organism>
<sequence length="183" mass="21200">MSGQLVQGSRSTSKGKRKELCATVPVDHGNLPFENNENLWGMVESLEAFDYQENFKLAPREDIKNDLSLLDKLETHGFDVMKLREILTRILLLKDQQEDVENSLKESKMRLTGFDLVKCKAKEDGIKREDEMMRLTEEARLAGFRDKEIDADIASDQWELRMIEDELTRVNMEFEELVASPLF</sequence>
<reference evidence="3" key="2">
    <citation type="submission" date="2023-05" db="EMBL/GenBank/DDBJ databases">
        <authorList>
            <person name="Schelkunov M.I."/>
        </authorList>
    </citation>
    <scope>NUCLEOTIDE SEQUENCE</scope>
    <source>
        <strain evidence="3">Hsosn_3</strain>
        <tissue evidence="3">Leaf</tissue>
    </source>
</reference>
<dbReference type="InterPro" id="IPR007930">
    <property type="entry name" value="DUF724"/>
</dbReference>
<gene>
    <name evidence="3" type="ORF">POM88_008591</name>
</gene>
<keyword evidence="2" id="KW-0341">Growth regulation</keyword>
<protein>
    <submittedName>
        <fullName evidence="3">Uncharacterized protein</fullName>
    </submittedName>
</protein>
<dbReference type="Proteomes" id="UP001237642">
    <property type="component" value="Unassembled WGS sequence"/>
</dbReference>
<name>A0AAD8J901_9APIA</name>
<comment type="caution">
    <text evidence="3">The sequence shown here is derived from an EMBL/GenBank/DDBJ whole genome shotgun (WGS) entry which is preliminary data.</text>
</comment>
<reference evidence="3" key="1">
    <citation type="submission" date="2023-02" db="EMBL/GenBank/DDBJ databases">
        <title>Genome of toxic invasive species Heracleum sosnowskyi carries increased number of genes despite the absence of recent whole-genome duplications.</title>
        <authorList>
            <person name="Schelkunov M."/>
            <person name="Shtratnikova V."/>
            <person name="Makarenko M."/>
            <person name="Klepikova A."/>
            <person name="Omelchenko D."/>
            <person name="Novikova G."/>
            <person name="Obukhova E."/>
            <person name="Bogdanov V."/>
            <person name="Penin A."/>
            <person name="Logacheva M."/>
        </authorList>
    </citation>
    <scope>NUCLEOTIDE SEQUENCE</scope>
    <source>
        <strain evidence="3">Hsosn_3</strain>
        <tissue evidence="3">Leaf</tissue>
    </source>
</reference>
<evidence type="ECO:0000256" key="1">
    <source>
        <dbReference type="ARBA" id="ARBA00022448"/>
    </source>
</evidence>
<evidence type="ECO:0000256" key="2">
    <source>
        <dbReference type="ARBA" id="ARBA00022604"/>
    </source>
</evidence>
<accession>A0AAD8J901</accession>
<dbReference type="AlphaFoldDB" id="A0AAD8J901"/>
<evidence type="ECO:0000313" key="3">
    <source>
        <dbReference type="EMBL" id="KAK1398728.1"/>
    </source>
</evidence>
<evidence type="ECO:0000313" key="4">
    <source>
        <dbReference type="Proteomes" id="UP001237642"/>
    </source>
</evidence>
<dbReference type="EMBL" id="JAUIZM010000002">
    <property type="protein sequence ID" value="KAK1398728.1"/>
    <property type="molecule type" value="Genomic_DNA"/>
</dbReference>